<feature type="transmembrane region" description="Helical" evidence="1">
    <location>
        <begin position="194"/>
        <end position="216"/>
    </location>
</feature>
<proteinExistence type="predicted"/>
<evidence type="ECO:0000259" key="2">
    <source>
        <dbReference type="Pfam" id="PF00892"/>
    </source>
</evidence>
<dbReference type="EMBL" id="QFQZ01000105">
    <property type="protein sequence ID" value="PZR30953.1"/>
    <property type="molecule type" value="Genomic_DNA"/>
</dbReference>
<dbReference type="AlphaFoldDB" id="A0A2W5UZC2"/>
<reference evidence="3 4" key="1">
    <citation type="submission" date="2017-08" db="EMBL/GenBank/DDBJ databases">
        <title>Infants hospitalized years apart are colonized by the same room-sourced microbial strains.</title>
        <authorList>
            <person name="Brooks B."/>
            <person name="Olm M.R."/>
            <person name="Firek B.A."/>
            <person name="Baker R."/>
            <person name="Thomas B.C."/>
            <person name="Morowitz M.J."/>
            <person name="Banfield J.F."/>
        </authorList>
    </citation>
    <scope>NUCLEOTIDE SEQUENCE [LARGE SCALE GENOMIC DNA]</scope>
    <source>
        <strain evidence="3">S2_003_000_R2_4</strain>
    </source>
</reference>
<protein>
    <submittedName>
        <fullName evidence="3">EamA family transporter</fullName>
    </submittedName>
</protein>
<evidence type="ECO:0000256" key="1">
    <source>
        <dbReference type="SAM" id="Phobius"/>
    </source>
</evidence>
<feature type="transmembrane region" description="Helical" evidence="1">
    <location>
        <begin position="228"/>
        <end position="248"/>
    </location>
</feature>
<feature type="transmembrane region" description="Helical" evidence="1">
    <location>
        <begin position="159"/>
        <end position="178"/>
    </location>
</feature>
<dbReference type="RefSeq" id="WP_304282402.1">
    <property type="nucleotide sequence ID" value="NZ_QFQZ01000105.1"/>
</dbReference>
<dbReference type="GO" id="GO:0016020">
    <property type="term" value="C:membrane"/>
    <property type="evidence" value="ECO:0007669"/>
    <property type="project" value="InterPro"/>
</dbReference>
<feature type="domain" description="EamA" evidence="2">
    <location>
        <begin position="9"/>
        <end position="117"/>
    </location>
</feature>
<feature type="transmembrane region" description="Helical" evidence="1">
    <location>
        <begin position="44"/>
        <end position="62"/>
    </location>
</feature>
<feature type="transmembrane region" description="Helical" evidence="1">
    <location>
        <begin position="255"/>
        <end position="276"/>
    </location>
</feature>
<feature type="transmembrane region" description="Helical" evidence="1">
    <location>
        <begin position="7"/>
        <end position="24"/>
    </location>
</feature>
<keyword evidence="1" id="KW-0472">Membrane</keyword>
<dbReference type="Pfam" id="PF00892">
    <property type="entry name" value="EamA"/>
    <property type="match status" value="1"/>
</dbReference>
<keyword evidence="1" id="KW-1133">Transmembrane helix</keyword>
<feature type="transmembrane region" description="Helical" evidence="1">
    <location>
        <begin position="74"/>
        <end position="92"/>
    </location>
</feature>
<name>A0A2W5UZC2_9CAUL</name>
<evidence type="ECO:0000313" key="4">
    <source>
        <dbReference type="Proteomes" id="UP000249393"/>
    </source>
</evidence>
<evidence type="ECO:0000313" key="3">
    <source>
        <dbReference type="EMBL" id="PZR30953.1"/>
    </source>
</evidence>
<dbReference type="Proteomes" id="UP000249393">
    <property type="component" value="Unassembled WGS sequence"/>
</dbReference>
<sequence>MTPSRNLLLGLLCGVIAGAFWGGVFLAPRLLSAFTPLQATAGRYLAYGLAAAVLLAPSWKAVMARMDGRDWRDLFLLSLLGNLVYYVGLAVAVQSAGVALASLVIGLLPVTITLVGARPGEGTPLRRLIAPSALIVAGGVCINLDAFAAAGRAGMGRTLVGLAGALLALAVWTAYAVWNARRLAATPKFNSHEWSLLTGVATGLLSLVIVVPAFALGGAPHAASAWGLFWGVSFAVAIGASVIGNGLWNAASRLLPLSLSGQLIVFETVFALLYGFLHEGRWPRPLESLAIVLMLAGVLWSARRHAPGGQALHQA</sequence>
<dbReference type="SUPFAM" id="SSF103481">
    <property type="entry name" value="Multidrug resistance efflux transporter EmrE"/>
    <property type="match status" value="1"/>
</dbReference>
<gene>
    <name evidence="3" type="ORF">DI526_21085</name>
</gene>
<dbReference type="InterPro" id="IPR037185">
    <property type="entry name" value="EmrE-like"/>
</dbReference>
<feature type="transmembrane region" description="Helical" evidence="1">
    <location>
        <begin position="128"/>
        <end position="147"/>
    </location>
</feature>
<dbReference type="InterPro" id="IPR000620">
    <property type="entry name" value="EamA_dom"/>
</dbReference>
<feature type="transmembrane region" description="Helical" evidence="1">
    <location>
        <begin position="98"/>
        <end position="116"/>
    </location>
</feature>
<organism evidence="3 4">
    <name type="scientific">Caulobacter segnis</name>
    <dbReference type="NCBI Taxonomy" id="88688"/>
    <lineage>
        <taxon>Bacteria</taxon>
        <taxon>Pseudomonadati</taxon>
        <taxon>Pseudomonadota</taxon>
        <taxon>Alphaproteobacteria</taxon>
        <taxon>Caulobacterales</taxon>
        <taxon>Caulobacteraceae</taxon>
        <taxon>Caulobacter</taxon>
    </lineage>
</organism>
<keyword evidence="1" id="KW-0812">Transmembrane</keyword>
<comment type="caution">
    <text evidence="3">The sequence shown here is derived from an EMBL/GenBank/DDBJ whole genome shotgun (WGS) entry which is preliminary data.</text>
</comment>
<accession>A0A2W5UZC2</accession>